<keyword evidence="5" id="KW-0239">DNA-directed DNA polymerase</keyword>
<evidence type="ECO:0000256" key="3">
    <source>
        <dbReference type="ARBA" id="ARBA00022679"/>
    </source>
</evidence>
<comment type="catalytic activity">
    <reaction evidence="7">
        <text>DNA(n) + a 2'-deoxyribonucleoside 5'-triphosphate = DNA(n+1) + diphosphate</text>
        <dbReference type="Rhea" id="RHEA:22508"/>
        <dbReference type="Rhea" id="RHEA-COMP:17339"/>
        <dbReference type="Rhea" id="RHEA-COMP:17340"/>
        <dbReference type="ChEBI" id="CHEBI:33019"/>
        <dbReference type="ChEBI" id="CHEBI:61560"/>
        <dbReference type="ChEBI" id="CHEBI:173112"/>
        <dbReference type="EC" id="2.7.7.7"/>
    </reaction>
</comment>
<dbReference type="InterPro" id="IPR006172">
    <property type="entry name" value="DNA-dir_DNA_pol_B"/>
</dbReference>
<dbReference type="Pfam" id="PF00136">
    <property type="entry name" value="DNA_pol_B"/>
    <property type="match status" value="1"/>
</dbReference>
<evidence type="ECO:0000259" key="8">
    <source>
        <dbReference type="Pfam" id="PF00136"/>
    </source>
</evidence>
<sequence length="288" mass="31661">MISSYALSQRALVDWSPEVWPSDRYEGALVLPPKSGFYRDVHVMDVGAMYPNIMIDCNISIETVRSIDHAIRGWSQQNADAYALTQDQIRTSKALRETRVPWSDFAIVVVADGMMSLISRSKQGAVVNVLRHLIASRKAVRKSTPKGWAFKIATNSIYGALGASTSKLQCYQGAGAVTACGRVITSLASTVSEALGFEVIYGDTDLAFVSPKHHSSQVLGPSGLLTILHRILDFTPFGSIRLEHEKTYSSFISIKHKMYYGTKLSQSDVNIREVKGVAAARKDHIPII</sequence>
<dbReference type="AlphaFoldDB" id="A0A481SFF1"/>
<gene>
    <name evidence="9" type="ORF">UE_1362</name>
</gene>
<reference evidence="9" key="2">
    <citation type="journal article" date="2019" name="Fungal Genet. Biol.">
        <title>The smut fungus Ustilago esculenta has a bipolar mating system with three idiomorphs larger than 500?kb.</title>
        <authorList>
            <person name="Liang S.W."/>
            <person name="Huang Y.H."/>
            <person name="Chiu J.Y."/>
            <person name="Tseng H.W."/>
            <person name="Haung J.H."/>
            <person name="Shen W.C."/>
        </authorList>
    </citation>
    <scope>NUCLEOTIDE SEQUENCE</scope>
    <source>
        <strain evidence="9">12JK1RB1-A1</strain>
    </source>
</reference>
<dbReference type="InterPro" id="IPR006134">
    <property type="entry name" value="DNA-dir_DNA_pol_B_multi_dom"/>
</dbReference>
<organism evidence="9">
    <name type="scientific">Ustilago esculenta</name>
    <dbReference type="NCBI Taxonomy" id="185366"/>
    <lineage>
        <taxon>Eukaryota</taxon>
        <taxon>Fungi</taxon>
        <taxon>Dikarya</taxon>
        <taxon>Basidiomycota</taxon>
        <taxon>Ustilaginomycotina</taxon>
        <taxon>Ustilaginomycetes</taxon>
        <taxon>Ustilaginales</taxon>
        <taxon>Ustilaginaceae</taxon>
        <taxon>Ustilago</taxon>
    </lineage>
</organism>
<dbReference type="GO" id="GO:0003887">
    <property type="term" value="F:DNA-directed DNA polymerase activity"/>
    <property type="evidence" value="ECO:0007669"/>
    <property type="project" value="UniProtKB-KW"/>
</dbReference>
<comment type="similarity">
    <text evidence="1">Belongs to the DNA polymerase type-B family.</text>
</comment>
<dbReference type="GO" id="GO:0000166">
    <property type="term" value="F:nucleotide binding"/>
    <property type="evidence" value="ECO:0007669"/>
    <property type="project" value="InterPro"/>
</dbReference>
<evidence type="ECO:0000313" key="9">
    <source>
        <dbReference type="EMBL" id="QBH67428.1"/>
    </source>
</evidence>
<dbReference type="GO" id="GO:0003677">
    <property type="term" value="F:DNA binding"/>
    <property type="evidence" value="ECO:0007669"/>
    <property type="project" value="UniProtKB-KW"/>
</dbReference>
<dbReference type="SUPFAM" id="SSF56672">
    <property type="entry name" value="DNA/RNA polymerases"/>
    <property type="match status" value="1"/>
</dbReference>
<evidence type="ECO:0000256" key="7">
    <source>
        <dbReference type="ARBA" id="ARBA00049244"/>
    </source>
</evidence>
<proteinExistence type="inferred from homology"/>
<dbReference type="GO" id="GO:0006261">
    <property type="term" value="P:DNA-templated DNA replication"/>
    <property type="evidence" value="ECO:0007669"/>
    <property type="project" value="TreeGrafter"/>
</dbReference>
<keyword evidence="6" id="KW-0238">DNA-binding</keyword>
<dbReference type="InterPro" id="IPR023211">
    <property type="entry name" value="DNA_pol_palm_dom_sf"/>
</dbReference>
<dbReference type="PRINTS" id="PR00106">
    <property type="entry name" value="DNAPOLB"/>
</dbReference>
<dbReference type="PANTHER" id="PTHR10322">
    <property type="entry name" value="DNA POLYMERASE CATALYTIC SUBUNIT"/>
    <property type="match status" value="1"/>
</dbReference>
<dbReference type="InterPro" id="IPR050240">
    <property type="entry name" value="DNA_pol_type-B"/>
</dbReference>
<keyword evidence="4" id="KW-0548">Nucleotidyltransferase</keyword>
<dbReference type="EMBL" id="MK125512">
    <property type="protein sequence ID" value="QBH67428.1"/>
    <property type="molecule type" value="Genomic_DNA"/>
</dbReference>
<evidence type="ECO:0000256" key="4">
    <source>
        <dbReference type="ARBA" id="ARBA00022695"/>
    </source>
</evidence>
<evidence type="ECO:0000256" key="1">
    <source>
        <dbReference type="ARBA" id="ARBA00005755"/>
    </source>
</evidence>
<accession>A0A481SFF1</accession>
<protein>
    <recommendedName>
        <fullName evidence="2">DNA-directed DNA polymerase</fullName>
        <ecNumber evidence="2">2.7.7.7</ecNumber>
    </recommendedName>
</protein>
<dbReference type="EC" id="2.7.7.7" evidence="2"/>
<dbReference type="PANTHER" id="PTHR10322:SF23">
    <property type="entry name" value="DNA POLYMERASE DELTA CATALYTIC SUBUNIT"/>
    <property type="match status" value="1"/>
</dbReference>
<reference evidence="9" key="1">
    <citation type="submission" date="2018-11" db="EMBL/GenBank/DDBJ databases">
        <authorList>
            <person name="Shen W.-C."/>
            <person name="Liang S.-W."/>
            <person name="Huang Y.-H."/>
            <person name="Chiu J.-Y."/>
        </authorList>
    </citation>
    <scope>NUCLEOTIDE SEQUENCE</scope>
    <source>
        <strain evidence="9">12JK1RB1-A1</strain>
    </source>
</reference>
<dbReference type="Gene3D" id="3.90.1600.10">
    <property type="entry name" value="Palm domain of DNA polymerase"/>
    <property type="match status" value="1"/>
</dbReference>
<evidence type="ECO:0000256" key="6">
    <source>
        <dbReference type="ARBA" id="ARBA00023125"/>
    </source>
</evidence>
<keyword evidence="3" id="KW-0808">Transferase</keyword>
<dbReference type="InterPro" id="IPR043502">
    <property type="entry name" value="DNA/RNA_pol_sf"/>
</dbReference>
<evidence type="ECO:0000256" key="5">
    <source>
        <dbReference type="ARBA" id="ARBA00022932"/>
    </source>
</evidence>
<feature type="domain" description="DNA-directed DNA polymerase family B multifunctional" evidence="8">
    <location>
        <begin position="22"/>
        <end position="286"/>
    </location>
</feature>
<dbReference type="Gene3D" id="1.10.287.690">
    <property type="entry name" value="Helix hairpin bin"/>
    <property type="match status" value="1"/>
</dbReference>
<name>A0A481SFF1_9BASI</name>
<evidence type="ECO:0000256" key="2">
    <source>
        <dbReference type="ARBA" id="ARBA00012417"/>
    </source>
</evidence>